<dbReference type="PANTHER" id="PTHR18968:SF13">
    <property type="entry name" value="ACETOLACTATE SYNTHASE CATALYTIC SUBUNIT, MITOCHONDRIAL"/>
    <property type="match status" value="1"/>
</dbReference>
<reference evidence="8" key="1">
    <citation type="submission" date="2020-02" db="EMBL/GenBank/DDBJ databases">
        <title>A new Streptomyces sp. for controlling soil-borne diseases.</title>
        <authorList>
            <person name="Li X."/>
            <person name="Tian Y."/>
            <person name="Gao K."/>
        </authorList>
    </citation>
    <scope>NUCLEOTIDE SEQUENCE [LARGE SCALE GENOMIC DNA]</scope>
    <source>
        <strain evidence="8">0250</strain>
    </source>
</reference>
<comment type="caution">
    <text evidence="8">The sequence shown here is derived from an EMBL/GenBank/DDBJ whole genome shotgun (WGS) entry which is preliminary data.</text>
</comment>
<dbReference type="CDD" id="cd07035">
    <property type="entry name" value="TPP_PYR_POX_like"/>
    <property type="match status" value="1"/>
</dbReference>
<evidence type="ECO:0000313" key="9">
    <source>
        <dbReference type="Proteomes" id="UP000476310"/>
    </source>
</evidence>
<dbReference type="InterPro" id="IPR012001">
    <property type="entry name" value="Thiamin_PyroP_enz_TPP-bd_dom"/>
</dbReference>
<dbReference type="EMBL" id="JAAIKT010000122">
    <property type="protein sequence ID" value="NEW77479.1"/>
    <property type="molecule type" value="Genomic_DNA"/>
</dbReference>
<dbReference type="AlphaFoldDB" id="A0A6G4AXV2"/>
<dbReference type="GO" id="GO:0050660">
    <property type="term" value="F:flavin adenine dinucleotide binding"/>
    <property type="evidence" value="ECO:0007669"/>
    <property type="project" value="TreeGrafter"/>
</dbReference>
<feature type="domain" description="Thiamine pyrophosphate enzyme central" evidence="5">
    <location>
        <begin position="194"/>
        <end position="332"/>
    </location>
</feature>
<keyword evidence="2 3" id="KW-0786">Thiamine pyrophosphate</keyword>
<accession>A0A6G4AXV2</accession>
<dbReference type="PANTHER" id="PTHR18968">
    <property type="entry name" value="THIAMINE PYROPHOSPHATE ENZYMES"/>
    <property type="match status" value="1"/>
</dbReference>
<gene>
    <name evidence="8" type="ORF">G4H13_46020</name>
</gene>
<comment type="similarity">
    <text evidence="1 3">Belongs to the TPP enzyme family.</text>
</comment>
<keyword evidence="9" id="KW-1185">Reference proteome</keyword>
<dbReference type="Pfam" id="PF00205">
    <property type="entry name" value="TPP_enzyme_M"/>
    <property type="match status" value="1"/>
</dbReference>
<dbReference type="SUPFAM" id="SSF52467">
    <property type="entry name" value="DHS-like NAD/FAD-binding domain"/>
    <property type="match status" value="1"/>
</dbReference>
<proteinExistence type="inferred from homology"/>
<dbReference type="GO" id="GO:0030976">
    <property type="term" value="F:thiamine pyrophosphate binding"/>
    <property type="evidence" value="ECO:0007669"/>
    <property type="project" value="InterPro"/>
</dbReference>
<evidence type="ECO:0000259" key="7">
    <source>
        <dbReference type="Pfam" id="PF02776"/>
    </source>
</evidence>
<dbReference type="GO" id="GO:0005948">
    <property type="term" value="C:acetolactate synthase complex"/>
    <property type="evidence" value="ECO:0007669"/>
    <property type="project" value="TreeGrafter"/>
</dbReference>
<evidence type="ECO:0000256" key="3">
    <source>
        <dbReference type="RuleBase" id="RU362132"/>
    </source>
</evidence>
<feature type="compositionally biased region" description="Polar residues" evidence="4">
    <location>
        <begin position="558"/>
        <end position="574"/>
    </location>
</feature>
<evidence type="ECO:0000259" key="6">
    <source>
        <dbReference type="Pfam" id="PF02775"/>
    </source>
</evidence>
<dbReference type="Proteomes" id="UP000476310">
    <property type="component" value="Unassembled WGS sequence"/>
</dbReference>
<dbReference type="InterPro" id="IPR029061">
    <property type="entry name" value="THDP-binding"/>
</dbReference>
<organism evidence="8 9">
    <name type="scientific">Streptomyces rhizosphaericus</name>
    <dbReference type="NCBI Taxonomy" id="114699"/>
    <lineage>
        <taxon>Bacteria</taxon>
        <taxon>Bacillati</taxon>
        <taxon>Actinomycetota</taxon>
        <taxon>Actinomycetes</taxon>
        <taxon>Kitasatosporales</taxon>
        <taxon>Streptomycetaceae</taxon>
        <taxon>Streptomyces</taxon>
        <taxon>Streptomyces violaceusniger group</taxon>
    </lineage>
</organism>
<dbReference type="CDD" id="cd00568">
    <property type="entry name" value="TPP_enzymes"/>
    <property type="match status" value="1"/>
</dbReference>
<dbReference type="RefSeq" id="WP_164436870.1">
    <property type="nucleotide sequence ID" value="NZ_JAAIKT010000122.1"/>
</dbReference>
<dbReference type="InterPro" id="IPR045229">
    <property type="entry name" value="TPP_enz"/>
</dbReference>
<dbReference type="InterPro" id="IPR012000">
    <property type="entry name" value="Thiamin_PyroP_enz_cen_dom"/>
</dbReference>
<dbReference type="GO" id="GO:0000287">
    <property type="term" value="F:magnesium ion binding"/>
    <property type="evidence" value="ECO:0007669"/>
    <property type="project" value="InterPro"/>
</dbReference>
<dbReference type="SUPFAM" id="SSF52518">
    <property type="entry name" value="Thiamin diphosphate-binding fold (THDP-binding)"/>
    <property type="match status" value="2"/>
</dbReference>
<evidence type="ECO:0000256" key="4">
    <source>
        <dbReference type="SAM" id="MobiDB-lite"/>
    </source>
</evidence>
<dbReference type="Gene3D" id="3.40.50.1220">
    <property type="entry name" value="TPP-binding domain"/>
    <property type="match status" value="1"/>
</dbReference>
<feature type="domain" description="Thiamine pyrophosphate enzyme TPP-binding" evidence="6">
    <location>
        <begin position="417"/>
        <end position="545"/>
    </location>
</feature>
<dbReference type="Pfam" id="PF02775">
    <property type="entry name" value="TPP_enzyme_C"/>
    <property type="match status" value="1"/>
</dbReference>
<dbReference type="GO" id="GO:0003984">
    <property type="term" value="F:acetolactate synthase activity"/>
    <property type="evidence" value="ECO:0007669"/>
    <property type="project" value="TreeGrafter"/>
</dbReference>
<sequence>MTEYIPGAKRLVDSLTSCGVEKIFGVPGDTGIFFYDELASTCDRIHHILARDERHAAYMADGYARSSGKLAACEASSGAGAVYTASGLAEAYASSIPVLVITTDIHRRSRGSGAVTEIDQLALFSGVTKWARLVESAEDISSSVSMAVKEATTGRPSPVALIFPENVLTEPVPILPSVQQPAPAEKLRADFYAVNEAVEILASASAPAILAGGGIHMGGAWSELLMLAENSAIPVATSIHGKSSFPESHKLSLGVAGGNGCRGYANKYLANSDAVLMVGTRANATDTNGFTAPPRSGGCRVIGVDIDPTRAGRNYPNSVSLVGDAATVLRQLREALPAASSSTLRERHAAIERHRADWQLEEQFKDLSPLDEGMCQPREVVQILHSVFGPEAWVVADPGTPTPNLSAYWESAGRGWRVVIPRGIGPMGYAISAAIGVALAHPGQRILCLTTESSLAMGIADWETAQRLGLPITYVVLDNTSMAWIKMLQHLFTGARYFGVDPGPLDPVTLARGMGIVAAAASDSSELEKLAKDSLKAEGPRTIHVRVPEHISSPPPVTSWQAVLGGTSSERPVY</sequence>
<dbReference type="Gene3D" id="3.40.50.970">
    <property type="match status" value="2"/>
</dbReference>
<protein>
    <submittedName>
        <fullName evidence="8">Thiamine pyrophosphate-binding protein</fullName>
    </submittedName>
</protein>
<feature type="region of interest" description="Disordered" evidence="4">
    <location>
        <begin position="548"/>
        <end position="574"/>
    </location>
</feature>
<dbReference type="InterPro" id="IPR011766">
    <property type="entry name" value="TPP_enzyme_TPP-bd"/>
</dbReference>
<evidence type="ECO:0000313" key="8">
    <source>
        <dbReference type="EMBL" id="NEW77479.1"/>
    </source>
</evidence>
<dbReference type="Pfam" id="PF02776">
    <property type="entry name" value="TPP_enzyme_N"/>
    <property type="match status" value="1"/>
</dbReference>
<evidence type="ECO:0000259" key="5">
    <source>
        <dbReference type="Pfam" id="PF00205"/>
    </source>
</evidence>
<feature type="domain" description="Thiamine pyrophosphate enzyme N-terminal TPP-binding" evidence="7">
    <location>
        <begin position="7"/>
        <end position="123"/>
    </location>
</feature>
<dbReference type="GO" id="GO:0009097">
    <property type="term" value="P:isoleucine biosynthetic process"/>
    <property type="evidence" value="ECO:0007669"/>
    <property type="project" value="TreeGrafter"/>
</dbReference>
<evidence type="ECO:0000256" key="1">
    <source>
        <dbReference type="ARBA" id="ARBA00007812"/>
    </source>
</evidence>
<evidence type="ECO:0000256" key="2">
    <source>
        <dbReference type="ARBA" id="ARBA00023052"/>
    </source>
</evidence>
<dbReference type="InterPro" id="IPR029035">
    <property type="entry name" value="DHS-like_NAD/FAD-binding_dom"/>
</dbReference>
<dbReference type="GO" id="GO:0009099">
    <property type="term" value="P:L-valine biosynthetic process"/>
    <property type="evidence" value="ECO:0007669"/>
    <property type="project" value="TreeGrafter"/>
</dbReference>
<name>A0A6G4AXV2_9ACTN</name>